<dbReference type="EMBL" id="CABFPH010000090">
    <property type="protein sequence ID" value="VUD73881.1"/>
    <property type="molecule type" value="Genomic_DNA"/>
</dbReference>
<gene>
    <name evidence="1" type="ORF">MET9862_04503</name>
</gene>
<dbReference type="RefSeq" id="WP_070998510.1">
    <property type="nucleotide sequence ID" value="NZ_CABFPH010000090.1"/>
</dbReference>
<evidence type="ECO:0000313" key="2">
    <source>
        <dbReference type="Proteomes" id="UP000410984"/>
    </source>
</evidence>
<dbReference type="OrthoDB" id="9912369at2"/>
<evidence type="ECO:0000313" key="1">
    <source>
        <dbReference type="EMBL" id="VUD73881.1"/>
    </source>
</evidence>
<name>A0A509EI80_9HYPH</name>
<accession>A0A509EI80</accession>
<dbReference type="Proteomes" id="UP000410984">
    <property type="component" value="Unassembled WGS sequence"/>
</dbReference>
<organism evidence="1 2">
    <name type="scientific">Methylobacterium symbioticum</name>
    <dbReference type="NCBI Taxonomy" id="2584084"/>
    <lineage>
        <taxon>Bacteria</taxon>
        <taxon>Pseudomonadati</taxon>
        <taxon>Pseudomonadota</taxon>
        <taxon>Alphaproteobacteria</taxon>
        <taxon>Hyphomicrobiales</taxon>
        <taxon>Methylobacteriaceae</taxon>
        <taxon>Methylobacterium</taxon>
    </lineage>
</organism>
<proteinExistence type="predicted"/>
<keyword evidence="2" id="KW-1185">Reference proteome</keyword>
<dbReference type="AlphaFoldDB" id="A0A509EI80"/>
<protein>
    <submittedName>
        <fullName evidence="1">Uncharacterized protein</fullName>
    </submittedName>
</protein>
<sequence length="131" mass="14698">MAHKYWEHRSAWDFYRMPEAAQTAFREAVRDARCGDEKAVEAFVEASVTDLMRPVVTLHDLVSDGLAELPADARPDVERVLFGQFNGQTSPIRLVRQVLDRARLDGLNDRQIAGAVTVVLESHGLLQRDPA</sequence>
<reference evidence="1 2" key="1">
    <citation type="submission" date="2019-06" db="EMBL/GenBank/DDBJ databases">
        <authorList>
            <person name="Rodrigo-Torres L."/>
            <person name="Arahal R. D."/>
            <person name="Lucena T."/>
        </authorList>
    </citation>
    <scope>NUCLEOTIDE SEQUENCE [LARGE SCALE GENOMIC DNA]</scope>
    <source>
        <strain evidence="1 2">SB0023/3</strain>
    </source>
</reference>